<dbReference type="EMBL" id="VJOM01000020">
    <property type="protein sequence ID" value="TSE30690.1"/>
    <property type="molecule type" value="Genomic_DNA"/>
</dbReference>
<organism evidence="2 3">
    <name type="scientific">Tepidimonas taiwanensis</name>
    <dbReference type="NCBI Taxonomy" id="307486"/>
    <lineage>
        <taxon>Bacteria</taxon>
        <taxon>Pseudomonadati</taxon>
        <taxon>Pseudomonadota</taxon>
        <taxon>Betaproteobacteria</taxon>
        <taxon>Burkholderiales</taxon>
        <taxon>Tepidimonas</taxon>
    </lineage>
</organism>
<dbReference type="AlphaFoldDB" id="A0A554X4B9"/>
<dbReference type="InterPro" id="IPR037401">
    <property type="entry name" value="SnoaL-like"/>
</dbReference>
<evidence type="ECO:0000259" key="1">
    <source>
        <dbReference type="Pfam" id="PF12680"/>
    </source>
</evidence>
<accession>A0A554X4B9</accession>
<evidence type="ECO:0000313" key="3">
    <source>
        <dbReference type="Proteomes" id="UP000317763"/>
    </source>
</evidence>
<protein>
    <submittedName>
        <fullName evidence="2">SnoaL-like domain protein</fullName>
    </submittedName>
</protein>
<evidence type="ECO:0000313" key="2">
    <source>
        <dbReference type="EMBL" id="TSE30690.1"/>
    </source>
</evidence>
<reference evidence="2 3" key="1">
    <citation type="submission" date="2019-07" db="EMBL/GenBank/DDBJ databases">
        <title>Tepidimonas taiwanensis I1-1 draft genome.</title>
        <authorList>
            <person name="Da Costa M.S."/>
            <person name="Froufe H.J.C."/>
            <person name="Egas C."/>
            <person name="Albuquerque L."/>
        </authorList>
    </citation>
    <scope>NUCLEOTIDE SEQUENCE [LARGE SCALE GENOMIC DNA]</scope>
    <source>
        <strain evidence="2 3">I1-1</strain>
    </source>
</reference>
<dbReference type="InterPro" id="IPR032710">
    <property type="entry name" value="NTF2-like_dom_sf"/>
</dbReference>
<gene>
    <name evidence="2" type="ORF">Ttaiw_01785</name>
</gene>
<sequence>MNFYETLTPESLRELPTVYTEDARFRDPFNDVQGVEAIRRIFAHMYRQLDDPRFIVRERLGDAQQAFLTWDFVFRFRGEARERRIRGCTHLCFAADARVREHRDYWDAAEELYAQLPLIGALMRWLQRRLAARD</sequence>
<dbReference type="STRING" id="307486.GCA_000807215_00753"/>
<comment type="caution">
    <text evidence="2">The sequence shown here is derived from an EMBL/GenBank/DDBJ whole genome shotgun (WGS) entry which is preliminary data.</text>
</comment>
<proteinExistence type="predicted"/>
<dbReference type="Gene3D" id="3.10.450.50">
    <property type="match status" value="1"/>
</dbReference>
<dbReference type="SUPFAM" id="SSF54427">
    <property type="entry name" value="NTF2-like"/>
    <property type="match status" value="1"/>
</dbReference>
<dbReference type="Proteomes" id="UP000317763">
    <property type="component" value="Unassembled WGS sequence"/>
</dbReference>
<feature type="domain" description="SnoaL-like" evidence="1">
    <location>
        <begin position="3"/>
        <end position="102"/>
    </location>
</feature>
<dbReference type="RefSeq" id="WP_231572210.1">
    <property type="nucleotide sequence ID" value="NZ_CP083911.1"/>
</dbReference>
<keyword evidence="3" id="KW-1185">Reference proteome</keyword>
<name>A0A554X4B9_9BURK</name>
<dbReference type="Pfam" id="PF12680">
    <property type="entry name" value="SnoaL_2"/>
    <property type="match status" value="1"/>
</dbReference>